<dbReference type="SUPFAM" id="SSF53738">
    <property type="entry name" value="Phosphoglucomutase, first 3 domains"/>
    <property type="match status" value="2"/>
</dbReference>
<dbReference type="Pfam" id="PF02878">
    <property type="entry name" value="PGM_PMM_I"/>
    <property type="match status" value="1"/>
</dbReference>
<dbReference type="InterPro" id="IPR016066">
    <property type="entry name" value="A-D-PHexomutase_CS"/>
</dbReference>
<dbReference type="InterPro" id="IPR036900">
    <property type="entry name" value="A-D-PHexomutase_C_sf"/>
</dbReference>
<evidence type="ECO:0000256" key="1">
    <source>
        <dbReference type="ARBA" id="ARBA00001946"/>
    </source>
</evidence>
<dbReference type="SUPFAM" id="SSF55957">
    <property type="entry name" value="Phosphoglucomutase, C-terminal domain"/>
    <property type="match status" value="1"/>
</dbReference>
<dbReference type="InterPro" id="IPR005844">
    <property type="entry name" value="A-D-PHexomutase_a/b/a-I"/>
</dbReference>
<dbReference type="Proteomes" id="UP000604730">
    <property type="component" value="Unassembled WGS sequence"/>
</dbReference>
<dbReference type="Gene3D" id="3.30.310.50">
    <property type="entry name" value="Alpha-D-phosphohexomutase, C-terminal domain"/>
    <property type="match status" value="1"/>
</dbReference>
<keyword evidence="3" id="KW-0597">Phosphoprotein</keyword>
<keyword evidence="13" id="KW-1185">Reference proteome</keyword>
<proteinExistence type="inferred from homology"/>
<gene>
    <name evidence="12" type="ORF">JJN12_09990</name>
</gene>
<dbReference type="EMBL" id="JAEPRJ010000001">
    <property type="protein sequence ID" value="MBK5898101.1"/>
    <property type="molecule type" value="Genomic_DNA"/>
</dbReference>
<evidence type="ECO:0000313" key="13">
    <source>
        <dbReference type="Proteomes" id="UP000604730"/>
    </source>
</evidence>
<evidence type="ECO:0000256" key="2">
    <source>
        <dbReference type="ARBA" id="ARBA00010231"/>
    </source>
</evidence>
<dbReference type="PRINTS" id="PR00509">
    <property type="entry name" value="PGMPMM"/>
</dbReference>
<evidence type="ECO:0000259" key="10">
    <source>
        <dbReference type="Pfam" id="PF02879"/>
    </source>
</evidence>
<organism evidence="12 13">
    <name type="scientific">Catonella massiliensis</name>
    <dbReference type="NCBI Taxonomy" id="2799636"/>
    <lineage>
        <taxon>Bacteria</taxon>
        <taxon>Bacillati</taxon>
        <taxon>Bacillota</taxon>
        <taxon>Clostridia</taxon>
        <taxon>Lachnospirales</taxon>
        <taxon>Lachnospiraceae</taxon>
        <taxon>Catonella</taxon>
    </lineage>
</organism>
<evidence type="ECO:0000256" key="7">
    <source>
        <dbReference type="RuleBase" id="RU004326"/>
    </source>
</evidence>
<dbReference type="InterPro" id="IPR005846">
    <property type="entry name" value="A-D-PHexomutase_a/b/a-III"/>
</dbReference>
<evidence type="ECO:0000313" key="12">
    <source>
        <dbReference type="EMBL" id="MBK5898101.1"/>
    </source>
</evidence>
<name>A0ABS1J1R1_9FIRM</name>
<dbReference type="Gene3D" id="3.40.120.10">
    <property type="entry name" value="Alpha-D-Glucose-1,6-Bisphosphate, subunit A, domain 3"/>
    <property type="match status" value="3"/>
</dbReference>
<dbReference type="InterPro" id="IPR005841">
    <property type="entry name" value="Alpha-D-phosphohexomutase_SF"/>
</dbReference>
<sequence>MIQFGTGGWREIIGDKFTRENIHRVAHALSSMKEVKKVVIGYDRRFLSKEACFWFIEALASHNIKSLFIDGSSPTPLIMFATKLMGADFGVAITASHNPAIYNGIKIFTSDGNDAPLETTDRLSEIANNVSEEELNNTRKFYEVEHSNLFEKIHPFNDYIDSILNSLNVDAIRNAHLRIAIDPMYGVSESALITLLSSVRCETTIINGQHDTLFGGRLPSPASASLHRLMDLVLQKQYNLGVATDGDADRIGIIDELGNFIHPNTLLCLLYYYLLEFKHWKGAVVRNIATTHMLDKIAEKYGEKCIESNVGFKYISENMRKYDAIIGGESSGGLTVKGHIGGKDGIYAAALLIEMICVTKKSIHTLAKELEEMFGTFYFSENDYRFTPEKKANLVKMLFEEEKIPAYENIEKAYYADGLKVLFKDGSWIIARFSGTEPVLRIFAEAGSRDKTDEYVKMMEDLLDIKEDEKI</sequence>
<evidence type="ECO:0000256" key="6">
    <source>
        <dbReference type="ARBA" id="ARBA00023235"/>
    </source>
</evidence>
<dbReference type="RefSeq" id="WP_208429541.1">
    <property type="nucleotide sequence ID" value="NZ_JAEPRJ010000001.1"/>
</dbReference>
<accession>A0ABS1J1R1</accession>
<dbReference type="Pfam" id="PF00408">
    <property type="entry name" value="PGM_PMM_IV"/>
    <property type="match status" value="1"/>
</dbReference>
<feature type="domain" description="Alpha-D-phosphohexomutase alpha/beta/alpha" evidence="10">
    <location>
        <begin position="158"/>
        <end position="258"/>
    </location>
</feature>
<evidence type="ECO:0000256" key="3">
    <source>
        <dbReference type="ARBA" id="ARBA00022553"/>
    </source>
</evidence>
<evidence type="ECO:0000256" key="5">
    <source>
        <dbReference type="ARBA" id="ARBA00022842"/>
    </source>
</evidence>
<dbReference type="InterPro" id="IPR005843">
    <property type="entry name" value="A-D-PHexomutase_C"/>
</dbReference>
<dbReference type="InterPro" id="IPR005845">
    <property type="entry name" value="A-D-PHexomutase_a/b/a-II"/>
</dbReference>
<keyword evidence="6" id="KW-0413">Isomerase</keyword>
<dbReference type="InterPro" id="IPR016055">
    <property type="entry name" value="A-D-PHexomutase_a/b/a-I/II/III"/>
</dbReference>
<dbReference type="Pfam" id="PF02880">
    <property type="entry name" value="PGM_PMM_III"/>
    <property type="match status" value="1"/>
</dbReference>
<keyword evidence="5 7" id="KW-0460">Magnesium</keyword>
<comment type="similarity">
    <text evidence="2 7">Belongs to the phosphohexose mutase family.</text>
</comment>
<feature type="domain" description="Alpha-D-phosphohexomutase alpha/beta/alpha" evidence="9">
    <location>
        <begin position="2"/>
        <end position="132"/>
    </location>
</feature>
<dbReference type="Pfam" id="PF02879">
    <property type="entry name" value="PGM_PMM_II"/>
    <property type="match status" value="1"/>
</dbReference>
<dbReference type="PROSITE" id="PS00710">
    <property type="entry name" value="PGM_PMM"/>
    <property type="match status" value="1"/>
</dbReference>
<feature type="domain" description="Alpha-D-phosphohexomutase C-terminal" evidence="8">
    <location>
        <begin position="399"/>
        <end position="461"/>
    </location>
</feature>
<keyword evidence="4 7" id="KW-0479">Metal-binding</keyword>
<feature type="domain" description="Alpha-D-phosphohexomutase alpha/beta/alpha" evidence="11">
    <location>
        <begin position="263"/>
        <end position="371"/>
    </location>
</feature>
<protein>
    <submittedName>
        <fullName evidence="12">Phosphoglucomutase/phosphomannomutase family protein</fullName>
    </submittedName>
</protein>
<reference evidence="12 13" key="1">
    <citation type="submission" date="2021-01" db="EMBL/GenBank/DDBJ databases">
        <title>Isolation and description of Catonella massiliensis sp. nov., a novel Catonella species, isolated from a stable periodontitis subject.</title>
        <authorList>
            <person name="Antezack A."/>
            <person name="Boxberger M."/>
            <person name="La Scola B."/>
            <person name="Monnet-Corti V."/>
        </authorList>
    </citation>
    <scope>NUCLEOTIDE SEQUENCE [LARGE SCALE GENOMIC DNA]</scope>
    <source>
        <strain evidence="12 13">Marseille-Q4567</strain>
    </source>
</reference>
<dbReference type="PANTHER" id="PTHR43771:SF1">
    <property type="entry name" value="PHOSPHOMANNOMUTASE"/>
    <property type="match status" value="1"/>
</dbReference>
<evidence type="ECO:0000256" key="4">
    <source>
        <dbReference type="ARBA" id="ARBA00022723"/>
    </source>
</evidence>
<comment type="caution">
    <text evidence="12">The sequence shown here is derived from an EMBL/GenBank/DDBJ whole genome shotgun (WGS) entry which is preliminary data.</text>
</comment>
<evidence type="ECO:0000259" key="8">
    <source>
        <dbReference type="Pfam" id="PF00408"/>
    </source>
</evidence>
<evidence type="ECO:0000259" key="11">
    <source>
        <dbReference type="Pfam" id="PF02880"/>
    </source>
</evidence>
<comment type="cofactor">
    <cofactor evidence="1">
        <name>Mg(2+)</name>
        <dbReference type="ChEBI" id="CHEBI:18420"/>
    </cofactor>
</comment>
<dbReference type="PANTHER" id="PTHR43771">
    <property type="entry name" value="PHOSPHOMANNOMUTASE"/>
    <property type="match status" value="1"/>
</dbReference>
<evidence type="ECO:0000259" key="9">
    <source>
        <dbReference type="Pfam" id="PF02878"/>
    </source>
</evidence>